<organism evidence="8 10">
    <name type="scientific">Treponema socranskii subsp. socranskii VPI DR56BR1116 = ATCC 35536</name>
    <dbReference type="NCBI Taxonomy" id="1125725"/>
    <lineage>
        <taxon>Bacteria</taxon>
        <taxon>Pseudomonadati</taxon>
        <taxon>Spirochaetota</taxon>
        <taxon>Spirochaetia</taxon>
        <taxon>Spirochaetales</taxon>
        <taxon>Treponemataceae</taxon>
        <taxon>Treponema</taxon>
    </lineage>
</organism>
<accession>U2MP16</accession>
<sequence length="340" mass="37534">MLVHGIIVSNTLFFIKRMCYTFVMFKNRQPQKSLTGFFFAAFSIFVWGITFVCTKSLLQDFSALEILVIRFLFAYVMLWILCPHPLRLACKKDEWLFVAAGLSGVAVYQFLENIAIMFSSASNISVIVSICPIFAAIVAQIFLHEKHVTPFFIAGFVIAISGVALVSFNGAAEFHLKPKGDLLALGSAVSWGFYTLFVTKINALRCNKLAVVRHIFFYAIVCMVPLVLFGALSPLAKDNNNFFVTFDAAVNMSRFAKPLNWINLLFLGVAASALCFAAWNTACDKLGSVRATVGIYLIPVVTIVFAYFALGERITAPGIAGVVLTICGLMLSNKKMRSQM</sequence>
<dbReference type="InterPro" id="IPR050638">
    <property type="entry name" value="AA-Vitamin_Transporters"/>
</dbReference>
<keyword evidence="5 6" id="KW-0472">Membrane</keyword>
<dbReference type="STRING" id="1125725.HMPREF1325_0660"/>
<proteinExistence type="inferred from homology"/>
<dbReference type="PANTHER" id="PTHR32322:SF2">
    <property type="entry name" value="EAMA DOMAIN-CONTAINING PROTEIN"/>
    <property type="match status" value="1"/>
</dbReference>
<feature type="transmembrane region" description="Helical" evidence="6">
    <location>
        <begin position="314"/>
        <end position="332"/>
    </location>
</feature>
<dbReference type="PATRIC" id="fig|1125725.3.peg.2153"/>
<name>U2MP16_TRESO</name>
<keyword evidence="3 6" id="KW-0812">Transmembrane</keyword>
<feature type="transmembrane region" description="Helical" evidence="6">
    <location>
        <begin position="182"/>
        <end position="203"/>
    </location>
</feature>
<gene>
    <name evidence="9" type="ORF">HMPREF0860_2092</name>
    <name evidence="8" type="ORF">HMPREF1325_0660</name>
</gene>
<comment type="caution">
    <text evidence="8">The sequence shown here is derived from an EMBL/GenBank/DDBJ whole genome shotgun (WGS) entry which is preliminary data.</text>
</comment>
<feature type="transmembrane region" description="Helical" evidence="6">
    <location>
        <begin position="261"/>
        <end position="279"/>
    </location>
</feature>
<feature type="domain" description="EamA" evidence="7">
    <location>
        <begin position="35"/>
        <end position="167"/>
    </location>
</feature>
<keyword evidence="11" id="KW-1185">Reference proteome</keyword>
<dbReference type="Pfam" id="PF00892">
    <property type="entry name" value="EamA"/>
    <property type="match status" value="2"/>
</dbReference>
<evidence type="ECO:0000313" key="9">
    <source>
        <dbReference type="EMBL" id="ERK03405.1"/>
    </source>
</evidence>
<dbReference type="PANTHER" id="PTHR32322">
    <property type="entry name" value="INNER MEMBRANE TRANSPORTER"/>
    <property type="match status" value="1"/>
</dbReference>
<evidence type="ECO:0000256" key="3">
    <source>
        <dbReference type="ARBA" id="ARBA00022692"/>
    </source>
</evidence>
<evidence type="ECO:0000256" key="4">
    <source>
        <dbReference type="ARBA" id="ARBA00022989"/>
    </source>
</evidence>
<dbReference type="InterPro" id="IPR037185">
    <property type="entry name" value="EmrE-like"/>
</dbReference>
<evidence type="ECO:0000313" key="11">
    <source>
        <dbReference type="Proteomes" id="UP000016646"/>
    </source>
</evidence>
<keyword evidence="4 6" id="KW-1133">Transmembrane helix</keyword>
<evidence type="ECO:0000256" key="6">
    <source>
        <dbReference type="SAM" id="Phobius"/>
    </source>
</evidence>
<feature type="transmembrane region" description="Helical" evidence="6">
    <location>
        <begin position="150"/>
        <end position="170"/>
    </location>
</feature>
<dbReference type="AlphaFoldDB" id="U2MP16"/>
<evidence type="ECO:0000256" key="2">
    <source>
        <dbReference type="ARBA" id="ARBA00007362"/>
    </source>
</evidence>
<dbReference type="Proteomes" id="UP000016412">
    <property type="component" value="Unassembled WGS sequence"/>
</dbReference>
<feature type="transmembrane region" description="Helical" evidence="6">
    <location>
        <begin position="291"/>
        <end position="308"/>
    </location>
</feature>
<comment type="subcellular location">
    <subcellularLocation>
        <location evidence="1">Membrane</location>
        <topology evidence="1">Multi-pass membrane protein</topology>
    </subcellularLocation>
</comment>
<dbReference type="EMBL" id="AVQI01000033">
    <property type="protein sequence ID" value="ERK03405.1"/>
    <property type="molecule type" value="Genomic_DNA"/>
</dbReference>
<evidence type="ECO:0000256" key="5">
    <source>
        <dbReference type="ARBA" id="ARBA00023136"/>
    </source>
</evidence>
<dbReference type="SUPFAM" id="SSF103481">
    <property type="entry name" value="Multidrug resistance efflux transporter EmrE"/>
    <property type="match status" value="2"/>
</dbReference>
<feature type="transmembrane region" description="Helical" evidence="6">
    <location>
        <begin position="123"/>
        <end position="143"/>
    </location>
</feature>
<evidence type="ECO:0000313" key="10">
    <source>
        <dbReference type="Proteomes" id="UP000016412"/>
    </source>
</evidence>
<feature type="transmembrane region" description="Helical" evidence="6">
    <location>
        <begin position="215"/>
        <end position="236"/>
    </location>
</feature>
<dbReference type="eggNOG" id="COG0697">
    <property type="taxonomic scope" value="Bacteria"/>
</dbReference>
<dbReference type="GO" id="GO:0016020">
    <property type="term" value="C:membrane"/>
    <property type="evidence" value="ECO:0007669"/>
    <property type="project" value="UniProtKB-SubCell"/>
</dbReference>
<evidence type="ECO:0000256" key="1">
    <source>
        <dbReference type="ARBA" id="ARBA00004141"/>
    </source>
</evidence>
<feature type="transmembrane region" description="Helical" evidence="6">
    <location>
        <begin position="37"/>
        <end position="58"/>
    </location>
</feature>
<feature type="transmembrane region" description="Helical" evidence="6">
    <location>
        <begin position="94"/>
        <end position="111"/>
    </location>
</feature>
<dbReference type="EMBL" id="AUZJ01000055">
    <property type="protein sequence ID" value="ERF59881.1"/>
    <property type="molecule type" value="Genomic_DNA"/>
</dbReference>
<reference evidence="10 11" key="1">
    <citation type="submission" date="2013-08" db="EMBL/GenBank/DDBJ databases">
        <authorList>
            <person name="Durkin A.S."/>
            <person name="Haft D.R."/>
            <person name="McCorrison J."/>
            <person name="Torralba M."/>
            <person name="Gillis M."/>
            <person name="Haft D.H."/>
            <person name="Methe B."/>
            <person name="Sutton G."/>
            <person name="Nelson K.E."/>
        </authorList>
    </citation>
    <scope>NUCLEOTIDE SEQUENCE [LARGE SCALE GENOMIC DNA]</scope>
    <source>
        <strain evidence="9 11">ATCC 35536</strain>
        <strain evidence="8 10">VPI DR56BR1116</strain>
    </source>
</reference>
<protein>
    <submittedName>
        <fullName evidence="8">EamA-like transporter family protein</fullName>
    </submittedName>
</protein>
<comment type="similarity">
    <text evidence="2">Belongs to the EamA transporter family.</text>
</comment>
<evidence type="ECO:0000259" key="7">
    <source>
        <dbReference type="Pfam" id="PF00892"/>
    </source>
</evidence>
<feature type="domain" description="EamA" evidence="7">
    <location>
        <begin position="179"/>
        <end position="332"/>
    </location>
</feature>
<evidence type="ECO:0000313" key="8">
    <source>
        <dbReference type="EMBL" id="ERF59881.1"/>
    </source>
</evidence>
<feature type="transmembrane region" description="Helical" evidence="6">
    <location>
        <begin position="64"/>
        <end position="82"/>
    </location>
</feature>
<dbReference type="Proteomes" id="UP000016646">
    <property type="component" value="Unassembled WGS sequence"/>
</dbReference>
<dbReference type="InterPro" id="IPR000620">
    <property type="entry name" value="EamA_dom"/>
</dbReference>